<dbReference type="eggNOG" id="ENOG5033K37">
    <property type="taxonomic scope" value="Bacteria"/>
</dbReference>
<dbReference type="RefSeq" id="WP_042240434.1">
    <property type="nucleotide sequence ID" value="NZ_BBNR01000001.1"/>
</dbReference>
<comment type="caution">
    <text evidence="1">The sequence shown here is derived from an EMBL/GenBank/DDBJ whole genome shotgun (WGS) entry which is preliminary data.</text>
</comment>
<accession>A0A090VL81</accession>
<organism evidence="1 4">
    <name type="scientific">Jejuia pallidilutea</name>
    <dbReference type="NCBI Taxonomy" id="504487"/>
    <lineage>
        <taxon>Bacteria</taxon>
        <taxon>Pseudomonadati</taxon>
        <taxon>Bacteroidota</taxon>
        <taxon>Flavobacteriia</taxon>
        <taxon>Flavobacteriales</taxon>
        <taxon>Flavobacteriaceae</taxon>
        <taxon>Jejuia</taxon>
    </lineage>
</organism>
<evidence type="ECO:0000313" key="5">
    <source>
        <dbReference type="Proteomes" id="UP000030184"/>
    </source>
</evidence>
<dbReference type="OrthoDB" id="1453746at2"/>
<evidence type="ECO:0000313" key="3">
    <source>
        <dbReference type="EMBL" id="GAL88961.1"/>
    </source>
</evidence>
<name>A0A090VL81_9FLAO</name>
<evidence type="ECO:0000313" key="4">
    <source>
        <dbReference type="Proteomes" id="UP000029641"/>
    </source>
</evidence>
<dbReference type="Proteomes" id="UP000029641">
    <property type="component" value="Unassembled WGS sequence"/>
</dbReference>
<reference evidence="5" key="1">
    <citation type="journal article" date="2014" name="Genome Announc.">
        <title>Draft Genome Sequence of Marine Flavobacterium Jejuia pallidilutea Strain 11shimoA1 and Pigmentation Mutants.</title>
        <authorList>
            <person name="Takatani N."/>
            <person name="Nakanishi M."/>
            <person name="Meirelles P."/>
            <person name="Mino S."/>
            <person name="Suda W."/>
            <person name="Oshima K."/>
            <person name="Hattori M."/>
            <person name="Ohkuma M."/>
            <person name="Hosokawa M."/>
            <person name="Miyashita K."/>
            <person name="Thompson F.L."/>
            <person name="Niwa A."/>
            <person name="Sawabe T."/>
            <person name="Sawabe T."/>
        </authorList>
    </citation>
    <scope>NUCLEOTIDE SEQUENCE [LARGE SCALE GENOMIC DNA]</scope>
    <source>
        <strain evidence="5">JCM 19538</strain>
    </source>
</reference>
<dbReference type="STRING" id="504487.JCM19538_1950"/>
<proteinExistence type="predicted"/>
<dbReference type="Proteomes" id="UP000030184">
    <property type="component" value="Unassembled WGS sequence"/>
</dbReference>
<dbReference type="EMBL" id="BBNS01000004">
    <property type="protein sequence ID" value="GAL70050.1"/>
    <property type="molecule type" value="Genomic_DNA"/>
</dbReference>
<dbReference type="Proteomes" id="UP000029646">
    <property type="component" value="Unassembled WGS sequence"/>
</dbReference>
<evidence type="ECO:0000313" key="1">
    <source>
        <dbReference type="EMBL" id="GAL65490.1"/>
    </source>
</evidence>
<gene>
    <name evidence="1" type="ORF">JCM19301_3950</name>
    <name evidence="2" type="ORF">JCM19302_2625</name>
    <name evidence="3" type="ORF">JCM19538_1950</name>
</gene>
<dbReference type="EMBL" id="BBNY01000005">
    <property type="protein sequence ID" value="GAL88961.1"/>
    <property type="molecule type" value="Genomic_DNA"/>
</dbReference>
<sequence>MNKIDVIYEYDNIINRLSEDIKKSDYKIQFFLKLLNLKRSFFYKKLREKRFTSAEMKLLSKHLYPEEYQNYQDTLLSGLLEKSRQQLKEGKTIDFENTIEASKRKYNVL</sequence>
<protein>
    <submittedName>
        <fullName evidence="1">Uncharacterized protein</fullName>
    </submittedName>
</protein>
<dbReference type="EMBL" id="BBNR01000001">
    <property type="protein sequence ID" value="GAL65490.1"/>
    <property type="molecule type" value="Genomic_DNA"/>
</dbReference>
<keyword evidence="5" id="KW-1185">Reference proteome</keyword>
<evidence type="ECO:0000313" key="2">
    <source>
        <dbReference type="EMBL" id="GAL70050.1"/>
    </source>
</evidence>
<dbReference type="AlphaFoldDB" id="A0A090VL81"/>